<feature type="domain" description="Aspartate/glutamate/uridylate kinase" evidence="1">
    <location>
        <begin position="2"/>
        <end position="140"/>
    </location>
</feature>
<dbReference type="STRING" id="392484.LP43_0057"/>
<dbReference type="Gene3D" id="3.40.1160.10">
    <property type="entry name" value="Acetylglutamate kinase-like"/>
    <property type="match status" value="1"/>
</dbReference>
<name>A0A0A0BI56_9GAMM</name>
<evidence type="ECO:0000313" key="2">
    <source>
        <dbReference type="EMBL" id="KGM07641.1"/>
    </source>
</evidence>
<reference evidence="2 3" key="1">
    <citation type="submission" date="2014-09" db="EMBL/GenBank/DDBJ databases">
        <authorList>
            <person name="Grob C."/>
            <person name="Taubert M."/>
            <person name="Howat A.M."/>
            <person name="Burns O.J."/>
            <person name="Dixon J.L."/>
            <person name="Chen Y."/>
            <person name="Murrell J.C."/>
        </authorList>
    </citation>
    <scope>NUCLEOTIDE SEQUENCE [LARGE SCALE GENOMIC DNA]</scope>
    <source>
        <strain evidence="2">L4</strain>
    </source>
</reference>
<dbReference type="InterPro" id="IPR036393">
    <property type="entry name" value="AceGlu_kinase-like_sf"/>
</dbReference>
<sequence>MRIIKLGGSLFHTPELRQWLELLDEASQQEPVIIVPGGGPFADEVRHAQRLHRFSDDAAHHMAILAMTQFGLLLADLAPNSIPFYYPNQQAPLENGLHVWLPERSVLDIAELPHSWDISSDSLALWLSQQLDVKELVMIKRTTVVSSRIKALIDHGVLDKGFKHLYEEQPVQTQLFHFQQQALFPDKGLVLK</sequence>
<evidence type="ECO:0000313" key="3">
    <source>
        <dbReference type="Proteomes" id="UP000029999"/>
    </source>
</evidence>
<dbReference type="InterPro" id="IPR001048">
    <property type="entry name" value="Asp/Glu/Uridylate_kinase"/>
</dbReference>
<proteinExistence type="predicted"/>
<dbReference type="Pfam" id="PF00696">
    <property type="entry name" value="AA_kinase"/>
    <property type="match status" value="1"/>
</dbReference>
<accession>A0A0A0BI56</accession>
<dbReference type="SUPFAM" id="SSF53633">
    <property type="entry name" value="Carbamate kinase-like"/>
    <property type="match status" value="1"/>
</dbReference>
<protein>
    <submittedName>
        <fullName evidence="2">Delta 1-pyrroline-5-carboxylate synthetase</fullName>
    </submittedName>
</protein>
<organism evidence="2 3">
    <name type="scientific">Methylophaga thiooxydans</name>
    <dbReference type="NCBI Taxonomy" id="392484"/>
    <lineage>
        <taxon>Bacteria</taxon>
        <taxon>Pseudomonadati</taxon>
        <taxon>Pseudomonadota</taxon>
        <taxon>Gammaproteobacteria</taxon>
        <taxon>Thiotrichales</taxon>
        <taxon>Piscirickettsiaceae</taxon>
        <taxon>Methylophaga</taxon>
    </lineage>
</organism>
<evidence type="ECO:0000259" key="1">
    <source>
        <dbReference type="Pfam" id="PF00696"/>
    </source>
</evidence>
<dbReference type="Proteomes" id="UP000029999">
    <property type="component" value="Unassembled WGS sequence"/>
</dbReference>
<comment type="caution">
    <text evidence="2">The sequence shown here is derived from an EMBL/GenBank/DDBJ whole genome shotgun (WGS) entry which is preliminary data.</text>
</comment>
<gene>
    <name evidence="2" type="ORF">LP43_0057</name>
</gene>
<dbReference type="RefSeq" id="WP_036310857.1">
    <property type="nucleotide sequence ID" value="NZ_JRQD01000001.1"/>
</dbReference>
<dbReference type="EMBL" id="JRQD01000001">
    <property type="protein sequence ID" value="KGM07641.1"/>
    <property type="molecule type" value="Genomic_DNA"/>
</dbReference>
<dbReference type="AlphaFoldDB" id="A0A0A0BI56"/>